<dbReference type="PANTHER" id="PTHR15071">
    <property type="entry name" value="MANNOSE-6-PHOSPHATE RECEPTOR FAMILY MEMBER"/>
    <property type="match status" value="1"/>
</dbReference>
<dbReference type="PANTHER" id="PTHR15071:SF0">
    <property type="entry name" value="MANNOSE 6-PHOSPHATE RECEPTOR-LIKE PROTEIN 1"/>
    <property type="match status" value="1"/>
</dbReference>
<dbReference type="Gene3D" id="2.70.130.10">
    <property type="entry name" value="Mannose-6-phosphate receptor binding domain"/>
    <property type="match status" value="1"/>
</dbReference>
<evidence type="ECO:0000313" key="3">
    <source>
        <dbReference type="Proteomes" id="UP000245119"/>
    </source>
</evidence>
<comment type="caution">
    <text evidence="2">The sequence shown here is derived from an EMBL/GenBank/DDBJ whole genome shotgun (WGS) entry which is preliminary data.</text>
</comment>
<dbReference type="GO" id="GO:0000139">
    <property type="term" value="C:Golgi membrane"/>
    <property type="evidence" value="ECO:0007669"/>
    <property type="project" value="UniProtKB-SubCell"/>
</dbReference>
<dbReference type="OrthoDB" id="29460at2759"/>
<evidence type="ECO:0000313" key="2">
    <source>
        <dbReference type="EMBL" id="PVD29500.1"/>
    </source>
</evidence>
<keyword evidence="1" id="KW-0812">Transmembrane</keyword>
<reference evidence="2 3" key="1">
    <citation type="submission" date="2018-04" db="EMBL/GenBank/DDBJ databases">
        <title>The genome of golden apple snail Pomacea canaliculata provides insight into stress tolerance and invasive adaptation.</title>
        <authorList>
            <person name="Liu C."/>
            <person name="Liu B."/>
            <person name="Ren Y."/>
            <person name="Zhang Y."/>
            <person name="Wang H."/>
            <person name="Li S."/>
            <person name="Jiang F."/>
            <person name="Yin L."/>
            <person name="Zhang G."/>
            <person name="Qian W."/>
            <person name="Fan W."/>
        </authorList>
    </citation>
    <scope>NUCLEOTIDE SEQUENCE [LARGE SCALE GENOMIC DNA]</scope>
    <source>
        <strain evidence="2">SZHN2017</strain>
        <tissue evidence="2">Muscle</tissue>
    </source>
</reference>
<dbReference type="Proteomes" id="UP000245119">
    <property type="component" value="Linkage Group LG5"/>
</dbReference>
<dbReference type="AlphaFoldDB" id="A0A2T7P7V0"/>
<keyword evidence="1" id="KW-0472">Membrane</keyword>
<keyword evidence="3" id="KW-1185">Reference proteome</keyword>
<evidence type="ECO:0000256" key="1">
    <source>
        <dbReference type="SAM" id="Phobius"/>
    </source>
</evidence>
<dbReference type="SUPFAM" id="SSF50911">
    <property type="entry name" value="Mannose 6-phosphate receptor domain"/>
    <property type="match status" value="1"/>
</dbReference>
<proteinExistence type="predicted"/>
<dbReference type="GO" id="GO:0005802">
    <property type="term" value="C:trans-Golgi network"/>
    <property type="evidence" value="ECO:0007669"/>
    <property type="project" value="TreeGrafter"/>
</dbReference>
<dbReference type="EMBL" id="PZQS01000005">
    <property type="protein sequence ID" value="PVD29500.1"/>
    <property type="molecule type" value="Genomic_DNA"/>
</dbReference>
<feature type="transmembrane region" description="Helical" evidence="1">
    <location>
        <begin position="247"/>
        <end position="275"/>
    </location>
</feature>
<sequence>MFYCPSRACLACLQRLLVIDDLYTRLDDDDDDGRAWRLLLLSTCAILLLEVKAEGGGAVRDVEGCRKTSSCTCQTDDGSEVDLSPLAFNNGTPRYLDIADDTGLYLYSWNPCTAFSEGDCQGVAVCQKISSSQLYYSLGQQSTADFQITSSRGFMIKYTGEGTPYVANRWSIMRISKYHLEEVILGRIVLAELHHVTNVATARSPSQYFTLRSRYACPKGGPITTATPFTFPPPLTGATKGPDSFEIVIDLLFCILVTAVVGVVVLLMVLTALLVRRSRKTGRGSRDKVVAGRCPLLVHHDFPEAEERPPVLHHQLEMQPPHPPANAISHNSSLFKQTEECALL</sequence>
<accession>A0A2T7P7V0</accession>
<organism evidence="2 3">
    <name type="scientific">Pomacea canaliculata</name>
    <name type="common">Golden apple snail</name>
    <dbReference type="NCBI Taxonomy" id="400727"/>
    <lineage>
        <taxon>Eukaryota</taxon>
        <taxon>Metazoa</taxon>
        <taxon>Spiralia</taxon>
        <taxon>Lophotrochozoa</taxon>
        <taxon>Mollusca</taxon>
        <taxon>Gastropoda</taxon>
        <taxon>Caenogastropoda</taxon>
        <taxon>Architaenioglossa</taxon>
        <taxon>Ampullarioidea</taxon>
        <taxon>Ampullariidae</taxon>
        <taxon>Pomacea</taxon>
    </lineage>
</organism>
<dbReference type="InterPro" id="IPR009011">
    <property type="entry name" value="Man6P_isomerase_rcpt-bd_dom_sf"/>
</dbReference>
<gene>
    <name evidence="2" type="ORF">C0Q70_08751</name>
</gene>
<protein>
    <submittedName>
        <fullName evidence="2">Uncharacterized protein</fullName>
    </submittedName>
</protein>
<keyword evidence="1" id="KW-1133">Transmembrane helix</keyword>
<name>A0A2T7P7V0_POMCA</name>